<dbReference type="Proteomes" id="UP000619743">
    <property type="component" value="Unassembled WGS sequence"/>
</dbReference>
<dbReference type="NCBIfam" id="TIGR02451">
    <property type="entry name" value="anti_sig_ChrR"/>
    <property type="match status" value="1"/>
</dbReference>
<comment type="caution">
    <text evidence="2">The sequence shown here is derived from an EMBL/GenBank/DDBJ whole genome shotgun (WGS) entry which is preliminary data.</text>
</comment>
<keyword evidence="3" id="KW-1185">Reference proteome</keyword>
<dbReference type="Gene3D" id="1.10.10.1320">
    <property type="entry name" value="Anti-sigma factor, zinc-finger domain"/>
    <property type="match status" value="1"/>
</dbReference>
<dbReference type="OrthoDB" id="2988517at2"/>
<dbReference type="InterPro" id="IPR041916">
    <property type="entry name" value="Anti_sigma_zinc_sf"/>
</dbReference>
<proteinExistence type="predicted"/>
<reference evidence="3" key="1">
    <citation type="journal article" date="2019" name="Int. J. Syst. Evol. Microbiol.">
        <title>The Global Catalogue of Microorganisms (GCM) 10K type strain sequencing project: providing services to taxonomists for standard genome sequencing and annotation.</title>
        <authorList>
            <consortium name="The Broad Institute Genomics Platform"/>
            <consortium name="The Broad Institute Genome Sequencing Center for Infectious Disease"/>
            <person name="Wu L."/>
            <person name="Ma J."/>
        </authorList>
    </citation>
    <scope>NUCLEOTIDE SEQUENCE [LARGE SCALE GENOMIC DNA]</scope>
    <source>
        <strain evidence="3">CGMCC 1.10130</strain>
    </source>
</reference>
<name>A0A8J2U1N7_9GAMM</name>
<dbReference type="InterPro" id="IPR014710">
    <property type="entry name" value="RmlC-like_jellyroll"/>
</dbReference>
<gene>
    <name evidence="2" type="primary">chrR</name>
    <name evidence="2" type="ORF">GCM10011369_01110</name>
</gene>
<dbReference type="RefSeq" id="WP_087504121.1">
    <property type="nucleotide sequence ID" value="NZ_BMDX01000001.1"/>
</dbReference>
<dbReference type="InterPro" id="IPR011051">
    <property type="entry name" value="RmlC_Cupin_sf"/>
</dbReference>
<evidence type="ECO:0000259" key="1">
    <source>
        <dbReference type="Pfam" id="PF12973"/>
    </source>
</evidence>
<dbReference type="InterPro" id="IPR025979">
    <property type="entry name" value="ChrR-like_cupin_dom"/>
</dbReference>
<feature type="domain" description="ChrR-like cupin" evidence="1">
    <location>
        <begin position="141"/>
        <end position="211"/>
    </location>
</feature>
<dbReference type="SUPFAM" id="SSF51182">
    <property type="entry name" value="RmlC-like cupins"/>
    <property type="match status" value="1"/>
</dbReference>
<dbReference type="CDD" id="cd20301">
    <property type="entry name" value="cupin_ChrR"/>
    <property type="match status" value="1"/>
</dbReference>
<organism evidence="2 3">
    <name type="scientific">Neiella marina</name>
    <dbReference type="NCBI Taxonomy" id="508461"/>
    <lineage>
        <taxon>Bacteria</taxon>
        <taxon>Pseudomonadati</taxon>
        <taxon>Pseudomonadota</taxon>
        <taxon>Gammaproteobacteria</taxon>
        <taxon>Alteromonadales</taxon>
        <taxon>Echinimonadaceae</taxon>
        <taxon>Neiella</taxon>
    </lineage>
</organism>
<dbReference type="InterPro" id="IPR012807">
    <property type="entry name" value="Anti-sigma_ChrR"/>
</dbReference>
<dbReference type="AlphaFoldDB" id="A0A8J2U1N7"/>
<evidence type="ECO:0000313" key="2">
    <source>
        <dbReference type="EMBL" id="GGA63570.1"/>
    </source>
</evidence>
<accession>A0A8J2U1N7</accession>
<dbReference type="Gene3D" id="2.60.120.10">
    <property type="entry name" value="Jelly Rolls"/>
    <property type="match status" value="1"/>
</dbReference>
<dbReference type="EMBL" id="BMDX01000001">
    <property type="protein sequence ID" value="GGA63570.1"/>
    <property type="molecule type" value="Genomic_DNA"/>
</dbReference>
<sequence length="234" mass="26311">MIKSHPSEELLRAFVSGELPPALALCVSAHVDMCRLCQREVKQIEQELAASIEHQNNDSADIQVSDDLTAMMAAIIDSEPAPVEQPSLVAERHKAKHIRWQDNKFLLPRALQRQIAEQPELVTGDSWFQLGKLWRGRLAEHQQWRTSFYYIEQGGEIPEHTHKGREITLVLSGSFVDGDEVYQEGDFIYRDGAHTHKPGASVSEDCLCFTAVEAPLHFTSGATRLLNPIGKLLY</sequence>
<dbReference type="Pfam" id="PF12973">
    <property type="entry name" value="Cupin_7"/>
    <property type="match status" value="1"/>
</dbReference>
<protein>
    <submittedName>
        <fullName evidence="2">Anti-ECF sigma factor ChrR</fullName>
    </submittedName>
</protein>
<evidence type="ECO:0000313" key="3">
    <source>
        <dbReference type="Proteomes" id="UP000619743"/>
    </source>
</evidence>